<reference evidence="3" key="1">
    <citation type="submission" date="2020-08" db="EMBL/GenBank/DDBJ databases">
        <title>Multicomponent nature underlies the extraordinary mechanical properties of spider dragline silk.</title>
        <authorList>
            <person name="Kono N."/>
            <person name="Nakamura H."/>
            <person name="Mori M."/>
            <person name="Yoshida Y."/>
            <person name="Ohtoshi R."/>
            <person name="Malay A.D."/>
            <person name="Moran D.A.P."/>
            <person name="Tomita M."/>
            <person name="Numata K."/>
            <person name="Arakawa K."/>
        </authorList>
    </citation>
    <scope>NUCLEOTIDE SEQUENCE</scope>
</reference>
<dbReference type="GO" id="GO:0061355">
    <property type="term" value="P:Wnt protein secretion"/>
    <property type="evidence" value="ECO:0007669"/>
    <property type="project" value="TreeGrafter"/>
</dbReference>
<keyword evidence="1" id="KW-0472">Membrane</keyword>
<dbReference type="Pfam" id="PF21883">
    <property type="entry name" value="WLS_GOLD"/>
    <property type="match status" value="1"/>
</dbReference>
<dbReference type="GO" id="GO:0017147">
    <property type="term" value="F:Wnt-protein binding"/>
    <property type="evidence" value="ECO:0007669"/>
    <property type="project" value="InterPro"/>
</dbReference>
<proteinExistence type="predicted"/>
<dbReference type="GO" id="GO:0012505">
    <property type="term" value="C:endomembrane system"/>
    <property type="evidence" value="ECO:0007669"/>
    <property type="project" value="TreeGrafter"/>
</dbReference>
<accession>A0A8X6QR16</accession>
<comment type="caution">
    <text evidence="3">The sequence shown here is derived from an EMBL/GenBank/DDBJ whole genome shotgun (WGS) entry which is preliminary data.</text>
</comment>
<dbReference type="GO" id="GO:0031090">
    <property type="term" value="C:organelle membrane"/>
    <property type="evidence" value="ECO:0007669"/>
    <property type="project" value="TreeGrafter"/>
</dbReference>
<dbReference type="GO" id="GO:0006886">
    <property type="term" value="P:intracellular protein transport"/>
    <property type="evidence" value="ECO:0007669"/>
    <property type="project" value="TreeGrafter"/>
</dbReference>
<evidence type="ECO:0000313" key="3">
    <source>
        <dbReference type="EMBL" id="GFU32263.1"/>
    </source>
</evidence>
<dbReference type="PANTHER" id="PTHR13449:SF2">
    <property type="entry name" value="PROTEIN WNTLESS HOMOLOG"/>
    <property type="match status" value="1"/>
</dbReference>
<dbReference type="InterPro" id="IPR053936">
    <property type="entry name" value="WLS_GOLD"/>
</dbReference>
<dbReference type="GO" id="GO:0016055">
    <property type="term" value="P:Wnt signaling pathway"/>
    <property type="evidence" value="ECO:0007669"/>
    <property type="project" value="InterPro"/>
</dbReference>
<feature type="transmembrane region" description="Helical" evidence="1">
    <location>
        <begin position="12"/>
        <end position="40"/>
    </location>
</feature>
<evidence type="ECO:0000313" key="4">
    <source>
        <dbReference type="Proteomes" id="UP000887013"/>
    </source>
</evidence>
<evidence type="ECO:0000259" key="2">
    <source>
        <dbReference type="Pfam" id="PF21883"/>
    </source>
</evidence>
<organism evidence="3 4">
    <name type="scientific">Nephila pilipes</name>
    <name type="common">Giant wood spider</name>
    <name type="synonym">Nephila maculata</name>
    <dbReference type="NCBI Taxonomy" id="299642"/>
    <lineage>
        <taxon>Eukaryota</taxon>
        <taxon>Metazoa</taxon>
        <taxon>Ecdysozoa</taxon>
        <taxon>Arthropoda</taxon>
        <taxon>Chelicerata</taxon>
        <taxon>Arachnida</taxon>
        <taxon>Araneae</taxon>
        <taxon>Araneomorphae</taxon>
        <taxon>Entelegynae</taxon>
        <taxon>Araneoidea</taxon>
        <taxon>Nephilidae</taxon>
        <taxon>Nephila</taxon>
    </lineage>
</organism>
<keyword evidence="4" id="KW-1185">Reference proteome</keyword>
<name>A0A8X6QR16_NEPPI</name>
<keyword evidence="1" id="KW-1133">Transmembrane helix</keyword>
<feature type="domain" description="Wntless GOLD" evidence="2">
    <location>
        <begin position="60"/>
        <end position="177"/>
    </location>
</feature>
<dbReference type="Proteomes" id="UP000887013">
    <property type="component" value="Unassembled WGS sequence"/>
</dbReference>
<protein>
    <recommendedName>
        <fullName evidence="2">Wntless GOLD domain-containing protein</fullName>
    </recommendedName>
</protein>
<dbReference type="EMBL" id="BMAW01033868">
    <property type="protein sequence ID" value="GFU32263.1"/>
    <property type="molecule type" value="Genomic_DNA"/>
</dbReference>
<sequence>MPRQTSAEVRNLFVLSTGFVICVLAGYIVGICTGTGPFLMKTLEPTKCLVKQHSGMYEFDDVWHVPMGKKGKPVNCGVFNDVFPQNNSDITMDEIVYAFQIPPFPNESTTEFSKWVPSVEGFLLLEVVFKENHSEELYPQLTFEAKIGYKDRREGDSNWTLIAETTETRNLQCYVNASGSPYCPCDRPRAFLLQTHCAPSAEQGLSVYSLLSSILPRWQQTMITTGSLPPAIARFLAISGVEPYSAAGTSSDFLPA</sequence>
<evidence type="ECO:0000256" key="1">
    <source>
        <dbReference type="SAM" id="Phobius"/>
    </source>
</evidence>
<dbReference type="AlphaFoldDB" id="A0A8X6QR16"/>
<keyword evidence="1" id="KW-0812">Transmembrane</keyword>
<dbReference type="PANTHER" id="PTHR13449">
    <property type="entry name" value="INTEGRAL MEMBRANE PROTEIN GPR177"/>
    <property type="match status" value="1"/>
</dbReference>
<dbReference type="OrthoDB" id="6417587at2759"/>
<dbReference type="InterPro" id="IPR009551">
    <property type="entry name" value="Wntless"/>
</dbReference>
<gene>
    <name evidence="3" type="ORF">NPIL_97471</name>
</gene>